<dbReference type="EMBL" id="JAVREK010000017">
    <property type="protein sequence ID" value="MDT0303624.1"/>
    <property type="molecule type" value="Genomic_DNA"/>
</dbReference>
<feature type="transmembrane region" description="Helical" evidence="5">
    <location>
        <begin position="56"/>
        <end position="79"/>
    </location>
</feature>
<feature type="compositionally biased region" description="Basic and acidic residues" evidence="4">
    <location>
        <begin position="1110"/>
        <end position="1121"/>
    </location>
</feature>
<feature type="region of interest" description="Disordered" evidence="4">
    <location>
        <begin position="196"/>
        <end position="257"/>
    </location>
</feature>
<dbReference type="CDD" id="cd07185">
    <property type="entry name" value="OmpA_C-like"/>
    <property type="match status" value="1"/>
</dbReference>
<dbReference type="PRINTS" id="PR01021">
    <property type="entry name" value="OMPADOMAIN"/>
</dbReference>
<gene>
    <name evidence="7" type="ORF">RM446_16035</name>
</gene>
<feature type="compositionally biased region" description="Basic residues" evidence="4">
    <location>
        <begin position="1173"/>
        <end position="1186"/>
    </location>
</feature>
<dbReference type="InterPro" id="IPR006665">
    <property type="entry name" value="OmpA-like"/>
</dbReference>
<sequence length="1192" mass="118032">MSTFRRLSALLLASAVLIGIPYVLLWQLPWPQPDLSWESVVVHLRSFALPPGVPTALLIVVLWAVWGLYGAALGAEALARARGGGLRFRPLGPIQVVAATALGATVAAPASALADTVQVQDVEPGTQTDDESPPDTRGREDTPDGAPQTPAADSEWTAERSRTVAGFAFESAALSDPMRQDLDGVADMVRDFGRTGAPVRISGHTDPSGPDAVNRELSRERAESAADYLRQRLGDDAPEIETEGAGSRQQRDGDAQAQRRIEIAYEVAAVGGNGGADAAGTQAPQDGAEGAGDSVGRNQDAPAGGDHGAGGGGEPGADAQAAGGGDTADAASAAGAPAGAAAANGQDTGEQAGGEAAGDGTAPAQSTPVVMVEVPDAATAGALAVAGIVGGYAAGRRGSGVPRLRLTLPKLRRSPGDSERRALPPIPPRPEPAPDIDERVTVELDHVPGIGLTGPGARAAARRLVVNALGDPAERPARVIMTSTYAVQLLGPEAYGVLQAHPCAPVRLTDSMEEALTELQRELHDRAADPGTPSEGQPLVLLTDNDARHETALSGLLLHGRRSGITAVLTGRWPLGGSCHVSADGLITETSPPLSTLHHASWPGSQQSEVAAAVRAYRHAQPAQRATASTPPAPRALDAPFAEATEAAADEAAAASAAPSALQEPERLEADRQAAQQDAAQKDAAAERDSQAEEPAAPAKPAKAGKARAAGARAAADGHRERQRRTERVTDLSGFTAALAPGGRPGGTAGAGDGTEAVAGAGAEHAGSGAAAESGGGVSGTAAPAEGADAGVVGAGSKNAGAAAAAGADEAPDTAKASSGIPADTAGVADTAAPRVADASGQPAEAAARSSASGAAEDAADRGADVQRTPAGPVSRLPRKGAAPSGDAARGAEPAAPEEAADESSAVVDGAGSAERPSHGNGAGPGPDRAGPGAAVPVGPVSRLPRRDAPAPPAAGAAAAADDAAEAGSAAGGGDDRPQEPEESAQPLRPARPGGGAEQDPSGTRGSGGAGKRAQDPSGTSGRGAAGKRAQDATARAARVRRMRLAKSGGAAHDQTAAAGAASGDGATAAEASAHIETDTGPDAGPGTGTAASAAASLPADPGEGARPARRSDSDRTRRDGSGGGGASPRPPAAEASAEAADAPEQPDGAVRQDPEAAEDGSTTGNEAEMQRLPRKPRKAGRGRNWRPRETT</sequence>
<feature type="compositionally biased region" description="Low complexity" evidence="4">
    <location>
        <begin position="1049"/>
        <end position="1106"/>
    </location>
</feature>
<dbReference type="InterPro" id="IPR006664">
    <property type="entry name" value="OMP_bac"/>
</dbReference>
<keyword evidence="8" id="KW-1185">Reference proteome</keyword>
<feature type="region of interest" description="Disordered" evidence="4">
    <location>
        <begin position="612"/>
        <end position="1192"/>
    </location>
</feature>
<dbReference type="SUPFAM" id="SSF103088">
    <property type="entry name" value="OmpA-like"/>
    <property type="match status" value="1"/>
</dbReference>
<dbReference type="InterPro" id="IPR036737">
    <property type="entry name" value="OmpA-like_sf"/>
</dbReference>
<dbReference type="Proteomes" id="UP001183226">
    <property type="component" value="Unassembled WGS sequence"/>
</dbReference>
<feature type="region of interest" description="Disordered" evidence="4">
    <location>
        <begin position="119"/>
        <end position="159"/>
    </location>
</feature>
<evidence type="ECO:0000256" key="4">
    <source>
        <dbReference type="SAM" id="MobiDB-lite"/>
    </source>
</evidence>
<keyword evidence="2 3" id="KW-0472">Membrane</keyword>
<feature type="region of interest" description="Disordered" evidence="4">
    <location>
        <begin position="274"/>
        <end position="364"/>
    </location>
</feature>
<feature type="compositionally biased region" description="Low complexity" evidence="4">
    <location>
        <begin position="886"/>
        <end position="906"/>
    </location>
</feature>
<name>A0ABU2KWF8_9ACTN</name>
<feature type="compositionally biased region" description="Low complexity" evidence="4">
    <location>
        <begin position="926"/>
        <end position="941"/>
    </location>
</feature>
<feature type="transmembrane region" description="Helical" evidence="5">
    <location>
        <begin position="91"/>
        <end position="114"/>
    </location>
</feature>
<keyword evidence="5" id="KW-1133">Transmembrane helix</keyword>
<feature type="compositionally biased region" description="Gly residues" evidence="4">
    <location>
        <begin position="743"/>
        <end position="753"/>
    </location>
</feature>
<feature type="compositionally biased region" description="Low complexity" evidence="4">
    <location>
        <begin position="316"/>
        <end position="350"/>
    </location>
</feature>
<dbReference type="Pfam" id="PF00691">
    <property type="entry name" value="OmpA"/>
    <property type="match status" value="1"/>
</dbReference>
<feature type="compositionally biased region" description="Low complexity" evidence="4">
    <location>
        <begin position="780"/>
        <end position="817"/>
    </location>
</feature>
<evidence type="ECO:0000313" key="8">
    <source>
        <dbReference type="Proteomes" id="UP001183226"/>
    </source>
</evidence>
<evidence type="ECO:0000256" key="2">
    <source>
        <dbReference type="ARBA" id="ARBA00023136"/>
    </source>
</evidence>
<proteinExistence type="predicted"/>
<evidence type="ECO:0000256" key="5">
    <source>
        <dbReference type="SAM" id="Phobius"/>
    </source>
</evidence>
<dbReference type="Gene3D" id="3.30.1330.60">
    <property type="entry name" value="OmpA-like domain"/>
    <property type="match status" value="1"/>
</dbReference>
<evidence type="ECO:0000259" key="6">
    <source>
        <dbReference type="PROSITE" id="PS51123"/>
    </source>
</evidence>
<dbReference type="PROSITE" id="PS51123">
    <property type="entry name" value="OMPA_2"/>
    <property type="match status" value="1"/>
</dbReference>
<reference evidence="8" key="1">
    <citation type="submission" date="2023-07" db="EMBL/GenBank/DDBJ databases">
        <title>30 novel species of actinomycetes from the DSMZ collection.</title>
        <authorList>
            <person name="Nouioui I."/>
        </authorList>
    </citation>
    <scope>NUCLEOTIDE SEQUENCE [LARGE SCALE GENOMIC DNA]</scope>
    <source>
        <strain evidence="8">DSM 45055</strain>
    </source>
</reference>
<feature type="region of interest" description="Disordered" evidence="4">
    <location>
        <begin position="411"/>
        <end position="435"/>
    </location>
</feature>
<comment type="caution">
    <text evidence="7">The sequence shown here is derived from an EMBL/GenBank/DDBJ whole genome shotgun (WGS) entry which is preliminary data.</text>
</comment>
<comment type="subcellular location">
    <subcellularLocation>
        <location evidence="1">Membrane</location>
    </subcellularLocation>
</comment>
<keyword evidence="5" id="KW-0812">Transmembrane</keyword>
<feature type="compositionally biased region" description="Pro residues" evidence="4">
    <location>
        <begin position="424"/>
        <end position="433"/>
    </location>
</feature>
<feature type="compositionally biased region" description="Basic and acidic residues" evidence="4">
    <location>
        <begin position="680"/>
        <end position="691"/>
    </location>
</feature>
<feature type="compositionally biased region" description="Gly residues" evidence="4">
    <location>
        <begin position="305"/>
        <end position="315"/>
    </location>
</feature>
<dbReference type="RefSeq" id="WP_311546115.1">
    <property type="nucleotide sequence ID" value="NZ_JAVREK010000017.1"/>
</dbReference>
<feature type="compositionally biased region" description="Low complexity" evidence="4">
    <location>
        <begin position="754"/>
        <end position="773"/>
    </location>
</feature>
<feature type="compositionally biased region" description="Low complexity" evidence="4">
    <location>
        <begin position="693"/>
        <end position="715"/>
    </location>
</feature>
<accession>A0ABU2KWF8</accession>
<feature type="compositionally biased region" description="Basic and acidic residues" evidence="4">
    <location>
        <begin position="213"/>
        <end position="235"/>
    </location>
</feature>
<evidence type="ECO:0000256" key="1">
    <source>
        <dbReference type="ARBA" id="ARBA00004370"/>
    </source>
</evidence>
<feature type="compositionally biased region" description="Low complexity" evidence="4">
    <location>
        <begin position="1133"/>
        <end position="1150"/>
    </location>
</feature>
<organism evidence="7 8">
    <name type="scientific">Streptomonospora wellingtoniae</name>
    <dbReference type="NCBI Taxonomy" id="3075544"/>
    <lineage>
        <taxon>Bacteria</taxon>
        <taxon>Bacillati</taxon>
        <taxon>Actinomycetota</taxon>
        <taxon>Actinomycetes</taxon>
        <taxon>Streptosporangiales</taxon>
        <taxon>Nocardiopsidaceae</taxon>
        <taxon>Streptomonospora</taxon>
    </lineage>
</organism>
<feature type="domain" description="OmpA-like" evidence="6">
    <location>
        <begin position="154"/>
        <end position="269"/>
    </location>
</feature>
<feature type="compositionally biased region" description="Low complexity" evidence="4">
    <location>
        <begin position="954"/>
        <end position="969"/>
    </location>
</feature>
<feature type="compositionally biased region" description="Basic and acidic residues" evidence="4">
    <location>
        <begin position="716"/>
        <end position="730"/>
    </location>
</feature>
<protein>
    <submittedName>
        <fullName evidence="7">OmpA family protein</fullName>
    </submittedName>
</protein>
<evidence type="ECO:0000313" key="7">
    <source>
        <dbReference type="EMBL" id="MDT0303624.1"/>
    </source>
</evidence>
<evidence type="ECO:0000256" key="3">
    <source>
        <dbReference type="PROSITE-ProRule" id="PRU00473"/>
    </source>
</evidence>
<feature type="compositionally biased region" description="Low complexity" evidence="4">
    <location>
        <begin position="844"/>
        <end position="857"/>
    </location>
</feature>
<feature type="compositionally biased region" description="Low complexity" evidence="4">
    <location>
        <begin position="620"/>
        <end position="662"/>
    </location>
</feature>